<organism evidence="3 4">
    <name type="scientific">Diplocarpon coronariae</name>
    <dbReference type="NCBI Taxonomy" id="2795749"/>
    <lineage>
        <taxon>Eukaryota</taxon>
        <taxon>Fungi</taxon>
        <taxon>Dikarya</taxon>
        <taxon>Ascomycota</taxon>
        <taxon>Pezizomycotina</taxon>
        <taxon>Leotiomycetes</taxon>
        <taxon>Helotiales</taxon>
        <taxon>Drepanopezizaceae</taxon>
        <taxon>Diplocarpon</taxon>
    </lineage>
</organism>
<comment type="caution">
    <text evidence="3">The sequence shown here is derived from an EMBL/GenBank/DDBJ whole genome shotgun (WGS) entry which is preliminary data.</text>
</comment>
<dbReference type="OrthoDB" id="3757673at2759"/>
<name>A0A218Z3T6_9HELO</name>
<sequence>MIPPYALSLRPHDSPAGARVTARLNWLLTHNDRRALEDGKYRLDSHTDDLGTDSFLFPGCETSTRPIYCATSSQMAVTADLTLLTILLLLTACLVSLSVVLQATVTYTTAYLAAPNEITTFIDAVDFSIQENESYDSDVAKVQRLEDKLRMGKLLREIRKCGDDLEEDLNRALVEGGMRLRSSTRLLWATRRKRLEEHLRRLDLLRLRFLVVYMGLVAARGASEQTPVRTPEKQISPLDSFSQARTKNEDVTQQNHLDRSSSLHSPDFSLHAHPSPQQSRAILLHAQPSPPPSHQTHIILLPRSGNILPGRPQRPRARESWRIERRSVAHASNLCAPFPLLAPSRQH</sequence>
<reference evidence="3 4" key="1">
    <citation type="submission" date="2017-04" db="EMBL/GenBank/DDBJ databases">
        <title>Draft genome sequence of Marssonina coronaria NL1: causal agent of apple blotch.</title>
        <authorList>
            <person name="Cheng Q."/>
        </authorList>
    </citation>
    <scope>NUCLEOTIDE SEQUENCE [LARGE SCALE GENOMIC DNA]</scope>
    <source>
        <strain evidence="3 4">NL1</strain>
    </source>
</reference>
<dbReference type="STRING" id="503106.A0A218Z3T6"/>
<feature type="compositionally biased region" description="Basic and acidic residues" evidence="1">
    <location>
        <begin position="246"/>
        <end position="261"/>
    </location>
</feature>
<dbReference type="Proteomes" id="UP000242519">
    <property type="component" value="Unassembled WGS sequence"/>
</dbReference>
<evidence type="ECO:0000313" key="3">
    <source>
        <dbReference type="EMBL" id="OWP02364.1"/>
    </source>
</evidence>
<proteinExistence type="predicted"/>
<evidence type="ECO:0000256" key="2">
    <source>
        <dbReference type="SAM" id="Phobius"/>
    </source>
</evidence>
<accession>A0A218Z3T6</accession>
<keyword evidence="2" id="KW-0472">Membrane</keyword>
<protein>
    <submittedName>
        <fullName evidence="3">Uncharacterized protein</fullName>
    </submittedName>
</protein>
<keyword evidence="2" id="KW-1133">Transmembrane helix</keyword>
<gene>
    <name evidence="3" type="ORF">B2J93_3152</name>
</gene>
<feature type="region of interest" description="Disordered" evidence="1">
    <location>
        <begin position="222"/>
        <end position="277"/>
    </location>
</feature>
<dbReference type="EMBL" id="MZNU01000236">
    <property type="protein sequence ID" value="OWP02364.1"/>
    <property type="molecule type" value="Genomic_DNA"/>
</dbReference>
<evidence type="ECO:0000313" key="4">
    <source>
        <dbReference type="Proteomes" id="UP000242519"/>
    </source>
</evidence>
<feature type="transmembrane region" description="Helical" evidence="2">
    <location>
        <begin position="81"/>
        <end position="101"/>
    </location>
</feature>
<dbReference type="InParanoid" id="A0A218Z3T6"/>
<keyword evidence="4" id="KW-1185">Reference proteome</keyword>
<keyword evidence="2" id="KW-0812">Transmembrane</keyword>
<dbReference type="AlphaFoldDB" id="A0A218Z3T6"/>
<evidence type="ECO:0000256" key="1">
    <source>
        <dbReference type="SAM" id="MobiDB-lite"/>
    </source>
</evidence>